<keyword evidence="4" id="KW-0460">Magnesium</keyword>
<dbReference type="Proteomes" id="UP000267606">
    <property type="component" value="Unassembled WGS sequence"/>
</dbReference>
<dbReference type="AlphaFoldDB" id="A0A183HVF7"/>
<dbReference type="STRING" id="387005.A0A183HVF7"/>
<dbReference type="InterPro" id="IPR051424">
    <property type="entry name" value="Transketolase-like"/>
</dbReference>
<evidence type="ECO:0000256" key="2">
    <source>
        <dbReference type="ARBA" id="ARBA00022679"/>
    </source>
</evidence>
<dbReference type="GO" id="GO:0004802">
    <property type="term" value="F:transketolase activity"/>
    <property type="evidence" value="ECO:0007669"/>
    <property type="project" value="UniProtKB-EC"/>
</dbReference>
<keyword evidence="3" id="KW-0479">Metal-binding</keyword>
<evidence type="ECO:0000313" key="7">
    <source>
        <dbReference type="EMBL" id="VDO76734.1"/>
    </source>
</evidence>
<sequence length="93" mass="10323">MDPFTIKPLDQDLIIKSARRAENRIITVEDHYQAGGIGEAVCQAVSDQKDIRVRSLFVLDVPRSGPPDALLEKYGISAKCIVEAVHQFIHPPN</sequence>
<keyword evidence="5" id="KW-0786">Thiamine pyrophosphate</keyword>
<accession>A0A183HVF7</accession>
<dbReference type="PANTHER" id="PTHR43195:SF1">
    <property type="entry name" value="FI06132P-RELATED"/>
    <property type="match status" value="1"/>
</dbReference>
<evidence type="ECO:0000313" key="9">
    <source>
        <dbReference type="WBParaSite" id="OFLC_0001146901-mRNA-1"/>
    </source>
</evidence>
<dbReference type="GO" id="GO:0046872">
    <property type="term" value="F:metal ion binding"/>
    <property type="evidence" value="ECO:0007669"/>
    <property type="project" value="UniProtKB-KW"/>
</dbReference>
<dbReference type="PANTHER" id="PTHR43195">
    <property type="entry name" value="TRANSKETOLASE"/>
    <property type="match status" value="1"/>
</dbReference>
<evidence type="ECO:0000256" key="3">
    <source>
        <dbReference type="ARBA" id="ARBA00022723"/>
    </source>
</evidence>
<dbReference type="InterPro" id="IPR033248">
    <property type="entry name" value="Transketolase_C"/>
</dbReference>
<proteinExistence type="predicted"/>
<dbReference type="WBParaSite" id="OFLC_0001146901-mRNA-1">
    <property type="protein sequence ID" value="OFLC_0001146901-mRNA-1"/>
    <property type="gene ID" value="OFLC_0001146901"/>
</dbReference>
<feature type="domain" description="Transketolase C-terminal" evidence="6">
    <location>
        <begin position="2"/>
        <end position="79"/>
    </location>
</feature>
<evidence type="ECO:0000256" key="5">
    <source>
        <dbReference type="ARBA" id="ARBA00023052"/>
    </source>
</evidence>
<dbReference type="GO" id="GO:0030976">
    <property type="term" value="F:thiamine pyrophosphate binding"/>
    <property type="evidence" value="ECO:0007669"/>
    <property type="project" value="TreeGrafter"/>
</dbReference>
<protein>
    <recommendedName>
        <fullName evidence="1">transketolase</fullName>
        <ecNumber evidence="1">2.2.1.1</ecNumber>
    </recommendedName>
</protein>
<evidence type="ECO:0000256" key="4">
    <source>
        <dbReference type="ARBA" id="ARBA00022842"/>
    </source>
</evidence>
<keyword evidence="2" id="KW-0808">Transferase</keyword>
<dbReference type="InterPro" id="IPR009014">
    <property type="entry name" value="Transketo_C/PFOR_II"/>
</dbReference>
<organism evidence="9">
    <name type="scientific">Onchocerca flexuosa</name>
    <dbReference type="NCBI Taxonomy" id="387005"/>
    <lineage>
        <taxon>Eukaryota</taxon>
        <taxon>Metazoa</taxon>
        <taxon>Ecdysozoa</taxon>
        <taxon>Nematoda</taxon>
        <taxon>Chromadorea</taxon>
        <taxon>Rhabditida</taxon>
        <taxon>Spirurina</taxon>
        <taxon>Spiruromorpha</taxon>
        <taxon>Filarioidea</taxon>
        <taxon>Onchocercidae</taxon>
        <taxon>Onchocerca</taxon>
    </lineage>
</organism>
<reference evidence="9" key="1">
    <citation type="submission" date="2016-06" db="UniProtKB">
        <authorList>
            <consortium name="WormBaseParasite"/>
        </authorList>
    </citation>
    <scope>IDENTIFICATION</scope>
</reference>
<evidence type="ECO:0000256" key="1">
    <source>
        <dbReference type="ARBA" id="ARBA00013152"/>
    </source>
</evidence>
<dbReference type="SUPFAM" id="SSF52922">
    <property type="entry name" value="TK C-terminal domain-like"/>
    <property type="match status" value="1"/>
</dbReference>
<dbReference type="EMBL" id="UZAJ01016587">
    <property type="protein sequence ID" value="VDO76734.1"/>
    <property type="molecule type" value="Genomic_DNA"/>
</dbReference>
<reference evidence="7 8" key="2">
    <citation type="submission" date="2018-11" db="EMBL/GenBank/DDBJ databases">
        <authorList>
            <consortium name="Pathogen Informatics"/>
        </authorList>
    </citation>
    <scope>NUCLEOTIDE SEQUENCE [LARGE SCALE GENOMIC DNA]</scope>
</reference>
<dbReference type="Pfam" id="PF02780">
    <property type="entry name" value="Transketolase_C"/>
    <property type="match status" value="1"/>
</dbReference>
<gene>
    <name evidence="7" type="ORF">OFLC_LOCUS11471</name>
</gene>
<dbReference type="EC" id="2.2.1.1" evidence="1"/>
<evidence type="ECO:0000313" key="8">
    <source>
        <dbReference type="Proteomes" id="UP000267606"/>
    </source>
</evidence>
<keyword evidence="8" id="KW-1185">Reference proteome</keyword>
<dbReference type="Gene3D" id="3.40.50.920">
    <property type="match status" value="1"/>
</dbReference>
<evidence type="ECO:0000259" key="6">
    <source>
        <dbReference type="Pfam" id="PF02780"/>
    </source>
</evidence>
<name>A0A183HVF7_9BILA</name>